<dbReference type="Proteomes" id="UP000019384">
    <property type="component" value="Unassembled WGS sequence"/>
</dbReference>
<dbReference type="OrthoDB" id="245697at2759"/>
<evidence type="ECO:0000256" key="5">
    <source>
        <dbReference type="SAM" id="MobiDB-lite"/>
    </source>
</evidence>
<feature type="domain" description="Fibronectin type-III" evidence="7">
    <location>
        <begin position="76"/>
        <end position="170"/>
    </location>
</feature>
<evidence type="ECO:0000259" key="6">
    <source>
        <dbReference type="PROSITE" id="PS50172"/>
    </source>
</evidence>
<dbReference type="PANTHER" id="PTHR47351:SF1">
    <property type="entry name" value="CHITIN BIOSYNTHESIS PROTEIN CHS5"/>
    <property type="match status" value="1"/>
</dbReference>
<feature type="compositionally biased region" description="Basic and acidic residues" evidence="5">
    <location>
        <begin position="287"/>
        <end position="298"/>
    </location>
</feature>
<evidence type="ECO:0000313" key="8">
    <source>
        <dbReference type="EMBL" id="CDK26922.1"/>
    </source>
</evidence>
<sequence length="460" mass="50449">MVEVSLTVGKLDASLALLLTKDHHLIEFPTILLPDGISAGSIVKINCDRDIEQEIKDKEIFDCIQDEIYNTFGKSLPQAPLLKVRNVTQTSCVLEWEPLDIATASLKSLTLFKNGTRLGQIPNPLVNTTTKLSGLPVDTPYTFQLRMKTSAGEFNSKPVQIVTHKMTDLSGISVCLGEIDRYEDFTVEDIKECLANIAAKPLQKQVEVDTTHFVCTKASGPQWEKAVSMNIPVVRPEWLKACELERRIIGVRMFYLDADPAVLKQRNYWKKASSQPATPTDTAPPPLDKDVTEPKAEPTEEQEAEVAEPVEAQTTEAEATEATDETEAPTVPALNEPIDPKEFDDSPTATTLNSEEAAQAEPVEVTDEVVDDSEVDADAQAAEPEIVISAPEEAVREEPIEAETEVETEVEIAKPVSAVIAPAEEVEVEAEAETETNELAEVDAVETPETEVEASEEKEE</sequence>
<evidence type="ECO:0000256" key="2">
    <source>
        <dbReference type="ARBA" id="ARBA00023034"/>
    </source>
</evidence>
<dbReference type="CDD" id="cd00063">
    <property type="entry name" value="FN3"/>
    <property type="match status" value="1"/>
</dbReference>
<dbReference type="SUPFAM" id="SSF49265">
    <property type="entry name" value="Fibronectin type III"/>
    <property type="match status" value="1"/>
</dbReference>
<dbReference type="InterPro" id="IPR036116">
    <property type="entry name" value="FN3_sf"/>
</dbReference>
<dbReference type="GO" id="GO:0006893">
    <property type="term" value="P:Golgi to plasma membrane transport"/>
    <property type="evidence" value="ECO:0007669"/>
    <property type="project" value="TreeGrafter"/>
</dbReference>
<reference evidence="8" key="1">
    <citation type="submission" date="2013-12" db="EMBL/GenBank/DDBJ databases">
        <authorList>
            <person name="Genoscope - CEA"/>
        </authorList>
    </citation>
    <scope>NUCLEOTIDE SEQUENCE</scope>
    <source>
        <strain evidence="8">CBS 1993</strain>
    </source>
</reference>
<protein>
    <recommendedName>
        <fullName evidence="4">Chitin biosynthesis protein CHS5</fullName>
    </recommendedName>
</protein>
<dbReference type="InterPro" id="IPR031669">
    <property type="entry name" value="Fn3_2"/>
</dbReference>
<dbReference type="EMBL" id="HG793127">
    <property type="protein sequence ID" value="CDK26922.1"/>
    <property type="molecule type" value="Genomic_DNA"/>
</dbReference>
<evidence type="ECO:0000259" key="7">
    <source>
        <dbReference type="PROSITE" id="PS50853"/>
    </source>
</evidence>
<dbReference type="CDD" id="cd13945">
    <property type="entry name" value="Chs5_N"/>
    <property type="match status" value="1"/>
</dbReference>
<dbReference type="Gene3D" id="3.40.50.10190">
    <property type="entry name" value="BRCT domain"/>
    <property type="match status" value="1"/>
</dbReference>
<dbReference type="SMART" id="SM00292">
    <property type="entry name" value="BRCT"/>
    <property type="match status" value="1"/>
</dbReference>
<proteinExistence type="inferred from homology"/>
<feature type="compositionally biased region" description="Polar residues" evidence="5">
    <location>
        <begin position="347"/>
        <end position="356"/>
    </location>
</feature>
<evidence type="ECO:0000313" key="9">
    <source>
        <dbReference type="Proteomes" id="UP000019384"/>
    </source>
</evidence>
<dbReference type="HOGENOM" id="CLU_019904_3_2_1"/>
<dbReference type="GO" id="GO:0046983">
    <property type="term" value="F:protein dimerization activity"/>
    <property type="evidence" value="ECO:0007669"/>
    <property type="project" value="InterPro"/>
</dbReference>
<dbReference type="Pfam" id="PF16892">
    <property type="entry name" value="CHS5_N"/>
    <property type="match status" value="1"/>
</dbReference>
<keyword evidence="9" id="KW-1185">Reference proteome</keyword>
<keyword evidence="2" id="KW-0333">Golgi apparatus</keyword>
<gene>
    <name evidence="8" type="ORF">KUCA_T00002899001</name>
</gene>
<dbReference type="STRING" id="1382522.W6MP95"/>
<dbReference type="InterPro" id="IPR052827">
    <property type="entry name" value="CHS_Export/Cell_Fusion_Reg"/>
</dbReference>
<dbReference type="CDD" id="cd17742">
    <property type="entry name" value="BRCT_CHS5_like"/>
    <property type="match status" value="1"/>
</dbReference>
<feature type="compositionally biased region" description="Acidic residues" evidence="5">
    <location>
        <begin position="318"/>
        <end position="327"/>
    </location>
</feature>
<dbReference type="SUPFAM" id="SSF52113">
    <property type="entry name" value="BRCT domain"/>
    <property type="match status" value="1"/>
</dbReference>
<comment type="subcellular location">
    <subcellularLocation>
        <location evidence="1">Golgi apparatus</location>
    </subcellularLocation>
</comment>
<dbReference type="PROSITE" id="PS50172">
    <property type="entry name" value="BRCT"/>
    <property type="match status" value="1"/>
</dbReference>
<dbReference type="InterPro" id="IPR003961">
    <property type="entry name" value="FN3_dom"/>
</dbReference>
<dbReference type="PANTHER" id="PTHR47351">
    <property type="entry name" value="CHITIN BIOSYNTHESIS PROTEIN CHS5"/>
    <property type="match status" value="1"/>
</dbReference>
<dbReference type="FunFam" id="3.40.50.10190:FF:000077">
    <property type="entry name" value="Chitin biosynthesis protein CHS5"/>
    <property type="match status" value="1"/>
</dbReference>
<dbReference type="InterPro" id="IPR001357">
    <property type="entry name" value="BRCT_dom"/>
</dbReference>
<dbReference type="Gene3D" id="2.60.40.10">
    <property type="entry name" value="Immunoglobulins"/>
    <property type="match status" value="1"/>
</dbReference>
<dbReference type="InterPro" id="IPR013783">
    <property type="entry name" value="Ig-like_fold"/>
</dbReference>
<dbReference type="AlphaFoldDB" id="W6MP95"/>
<dbReference type="Pfam" id="PF00533">
    <property type="entry name" value="BRCT"/>
    <property type="match status" value="1"/>
</dbReference>
<feature type="domain" description="BRCT" evidence="6">
    <location>
        <begin position="164"/>
        <end position="256"/>
    </location>
</feature>
<evidence type="ECO:0000256" key="4">
    <source>
        <dbReference type="ARBA" id="ARBA00071189"/>
    </source>
</evidence>
<dbReference type="GO" id="GO:0005802">
    <property type="term" value="C:trans-Golgi network"/>
    <property type="evidence" value="ECO:0007669"/>
    <property type="project" value="TreeGrafter"/>
</dbReference>
<dbReference type="Pfam" id="PF16893">
    <property type="entry name" value="fn3_2"/>
    <property type="match status" value="1"/>
</dbReference>
<dbReference type="GeneID" id="34520306"/>
<dbReference type="InterPro" id="IPR031673">
    <property type="entry name" value="Chs5_N"/>
</dbReference>
<dbReference type="GO" id="GO:0034044">
    <property type="term" value="C:exomer complex"/>
    <property type="evidence" value="ECO:0007669"/>
    <property type="project" value="TreeGrafter"/>
</dbReference>
<dbReference type="Gene3D" id="6.20.120.50">
    <property type="match status" value="1"/>
</dbReference>
<dbReference type="InterPro" id="IPR036420">
    <property type="entry name" value="BRCT_dom_sf"/>
</dbReference>
<comment type="similarity">
    <text evidence="3">Belongs to the CHS5 family.</text>
</comment>
<feature type="compositionally biased region" description="Acidic residues" evidence="5">
    <location>
        <begin position="299"/>
        <end position="308"/>
    </location>
</feature>
<reference evidence="8" key="2">
    <citation type="submission" date="2014-02" db="EMBL/GenBank/DDBJ databases">
        <title>Complete DNA sequence of /Kuraishia capsulata/ illustrates novel genomic features among budding yeasts (/Saccharomycotina/).</title>
        <authorList>
            <person name="Morales L."/>
            <person name="Noel B."/>
            <person name="Porcel B."/>
            <person name="Marcet-Houben M."/>
            <person name="Hullo M-F."/>
            <person name="Sacerdot C."/>
            <person name="Tekaia F."/>
            <person name="Leh-Louis V."/>
            <person name="Despons L."/>
            <person name="Khanna V."/>
            <person name="Aury J-M."/>
            <person name="Barbe V."/>
            <person name="Couloux A."/>
            <person name="Labadie K."/>
            <person name="Pelletier E."/>
            <person name="Souciet J-L."/>
            <person name="Boekhout T."/>
            <person name="Gabaldon T."/>
            <person name="Wincker P."/>
            <person name="Dujon B."/>
        </authorList>
    </citation>
    <scope>NUCLEOTIDE SEQUENCE</scope>
    <source>
        <strain evidence="8">CBS 1993</strain>
    </source>
</reference>
<name>W6MP95_9ASCO</name>
<feature type="compositionally biased region" description="Acidic residues" evidence="5">
    <location>
        <begin position="364"/>
        <end position="377"/>
    </location>
</feature>
<dbReference type="SMART" id="SM00060">
    <property type="entry name" value="FN3"/>
    <property type="match status" value="1"/>
</dbReference>
<dbReference type="GO" id="GO:0000747">
    <property type="term" value="P:conjugation with cellular fusion"/>
    <property type="evidence" value="ECO:0007669"/>
    <property type="project" value="TreeGrafter"/>
</dbReference>
<dbReference type="PROSITE" id="PS50853">
    <property type="entry name" value="FN3"/>
    <property type="match status" value="1"/>
</dbReference>
<evidence type="ECO:0000256" key="1">
    <source>
        <dbReference type="ARBA" id="ARBA00004555"/>
    </source>
</evidence>
<accession>W6MP95</accession>
<feature type="region of interest" description="Disordered" evidence="5">
    <location>
        <begin position="429"/>
        <end position="460"/>
    </location>
</feature>
<dbReference type="RefSeq" id="XP_022458918.1">
    <property type="nucleotide sequence ID" value="XM_022603188.1"/>
</dbReference>
<feature type="region of interest" description="Disordered" evidence="5">
    <location>
        <begin position="270"/>
        <end position="408"/>
    </location>
</feature>
<evidence type="ECO:0000256" key="3">
    <source>
        <dbReference type="ARBA" id="ARBA00060872"/>
    </source>
</evidence>
<organism evidence="8 9">
    <name type="scientific">Kuraishia capsulata CBS 1993</name>
    <dbReference type="NCBI Taxonomy" id="1382522"/>
    <lineage>
        <taxon>Eukaryota</taxon>
        <taxon>Fungi</taxon>
        <taxon>Dikarya</taxon>
        <taxon>Ascomycota</taxon>
        <taxon>Saccharomycotina</taxon>
        <taxon>Pichiomycetes</taxon>
        <taxon>Pichiales</taxon>
        <taxon>Pichiaceae</taxon>
        <taxon>Kuraishia</taxon>
    </lineage>
</organism>